<evidence type="ECO:0000313" key="6">
    <source>
        <dbReference type="Proteomes" id="UP000646738"/>
    </source>
</evidence>
<dbReference type="InterPro" id="IPR016039">
    <property type="entry name" value="Thiolase-like"/>
</dbReference>
<keyword evidence="6" id="KW-1185">Reference proteome</keyword>
<feature type="region of interest" description="Disordered" evidence="3">
    <location>
        <begin position="1"/>
        <end position="38"/>
    </location>
</feature>
<keyword evidence="1" id="KW-0596">Phosphopantetheine</keyword>
<dbReference type="InterPro" id="IPR014030">
    <property type="entry name" value="Ketoacyl_synth_N"/>
</dbReference>
<dbReference type="Gene3D" id="3.40.47.10">
    <property type="match status" value="1"/>
</dbReference>
<feature type="domain" description="Beta-ketoacyl synthase-like N-terminal" evidence="4">
    <location>
        <begin position="18"/>
        <end position="72"/>
    </location>
</feature>
<dbReference type="InterPro" id="IPR050091">
    <property type="entry name" value="PKS_NRPS_Biosynth_Enz"/>
</dbReference>
<dbReference type="Proteomes" id="UP000646738">
    <property type="component" value="Unassembled WGS sequence"/>
</dbReference>
<keyword evidence="2" id="KW-0597">Phosphoprotein</keyword>
<organism evidence="5 6">
    <name type="scientific">Streptomyces rubradiris</name>
    <name type="common">Streptomyces achromogenes subsp. rubradiris</name>
    <dbReference type="NCBI Taxonomy" id="285531"/>
    <lineage>
        <taxon>Bacteria</taxon>
        <taxon>Bacillati</taxon>
        <taxon>Actinomycetota</taxon>
        <taxon>Actinomycetes</taxon>
        <taxon>Kitasatosporales</taxon>
        <taxon>Streptomycetaceae</taxon>
        <taxon>Streptomyces</taxon>
    </lineage>
</organism>
<gene>
    <name evidence="5" type="ORF">Srubr_18310</name>
</gene>
<evidence type="ECO:0000256" key="2">
    <source>
        <dbReference type="ARBA" id="ARBA00022553"/>
    </source>
</evidence>
<proteinExistence type="predicted"/>
<dbReference type="PANTHER" id="PTHR43775">
    <property type="entry name" value="FATTY ACID SYNTHASE"/>
    <property type="match status" value="1"/>
</dbReference>
<sequence>MATPTRAGPGTLRMSTGAGSLDGAAEFAPTSVPGSPRAEALAMDPQQRLLLETAWEALEHAGIDASSLRGTEPGSSPA</sequence>
<name>A0ABQ3R803_STRRR</name>
<accession>A0ABQ3R803</accession>
<dbReference type="Pfam" id="PF00109">
    <property type="entry name" value="ketoacyl-synt"/>
    <property type="match status" value="1"/>
</dbReference>
<evidence type="ECO:0000256" key="1">
    <source>
        <dbReference type="ARBA" id="ARBA00022450"/>
    </source>
</evidence>
<reference evidence="6" key="1">
    <citation type="submission" date="2023-07" db="EMBL/GenBank/DDBJ databases">
        <title>Whole genome shotgun sequence of Streptomyces achromogenes subsp. rubradiris NBRC 14000.</title>
        <authorList>
            <person name="Komaki H."/>
            <person name="Tamura T."/>
        </authorList>
    </citation>
    <scope>NUCLEOTIDE SEQUENCE [LARGE SCALE GENOMIC DNA]</scope>
    <source>
        <strain evidence="6">NBRC 14000</strain>
    </source>
</reference>
<evidence type="ECO:0000256" key="3">
    <source>
        <dbReference type="SAM" id="MobiDB-lite"/>
    </source>
</evidence>
<dbReference type="EMBL" id="BNEA01000004">
    <property type="protein sequence ID" value="GHI51985.1"/>
    <property type="molecule type" value="Genomic_DNA"/>
</dbReference>
<dbReference type="PANTHER" id="PTHR43775:SF37">
    <property type="entry name" value="SI:DKEY-61P9.11"/>
    <property type="match status" value="1"/>
</dbReference>
<protein>
    <recommendedName>
        <fullName evidence="4">Beta-ketoacyl synthase-like N-terminal domain-containing protein</fullName>
    </recommendedName>
</protein>
<dbReference type="SUPFAM" id="SSF53901">
    <property type="entry name" value="Thiolase-like"/>
    <property type="match status" value="1"/>
</dbReference>
<evidence type="ECO:0000259" key="4">
    <source>
        <dbReference type="Pfam" id="PF00109"/>
    </source>
</evidence>
<comment type="caution">
    <text evidence="5">The sequence shown here is derived from an EMBL/GenBank/DDBJ whole genome shotgun (WGS) entry which is preliminary data.</text>
</comment>
<evidence type="ECO:0000313" key="5">
    <source>
        <dbReference type="EMBL" id="GHI51985.1"/>
    </source>
</evidence>